<organism evidence="13 14">
    <name type="scientific">Burkholderia pseudomallei</name>
    <name type="common">Pseudomonas pseudomallei</name>
    <dbReference type="NCBI Taxonomy" id="28450"/>
    <lineage>
        <taxon>Bacteria</taxon>
        <taxon>Pseudomonadati</taxon>
        <taxon>Pseudomonadota</taxon>
        <taxon>Betaproteobacteria</taxon>
        <taxon>Burkholderiales</taxon>
        <taxon>Burkholderiaceae</taxon>
        <taxon>Burkholderia</taxon>
        <taxon>pseudomallei group</taxon>
    </lineage>
</organism>
<keyword evidence="4" id="KW-0813">Transport</keyword>
<dbReference type="Gene3D" id="3.30.1300.30">
    <property type="entry name" value="GSPII I/J protein-like"/>
    <property type="match status" value="1"/>
</dbReference>
<evidence type="ECO:0000256" key="9">
    <source>
        <dbReference type="ARBA" id="ARBA00023136"/>
    </source>
</evidence>
<evidence type="ECO:0000256" key="4">
    <source>
        <dbReference type="ARBA" id="ARBA00022448"/>
    </source>
</evidence>
<evidence type="ECO:0000256" key="3">
    <source>
        <dbReference type="ARBA" id="ARBA00005848"/>
    </source>
</evidence>
<dbReference type="Pfam" id="PF03895">
    <property type="entry name" value="YadA_anchor"/>
    <property type="match status" value="1"/>
</dbReference>
<dbReference type="InterPro" id="IPR008635">
    <property type="entry name" value="Coiled_stalk_dom"/>
</dbReference>
<accession>A0AA40MHC9</accession>
<comment type="subcellular location">
    <subcellularLocation>
        <location evidence="2">Cell outer membrane</location>
    </subcellularLocation>
    <subcellularLocation>
        <location evidence="1">Cell surface</location>
    </subcellularLocation>
</comment>
<evidence type="ECO:0000256" key="6">
    <source>
        <dbReference type="ARBA" id="ARBA00022692"/>
    </source>
</evidence>
<evidence type="ECO:0000256" key="7">
    <source>
        <dbReference type="ARBA" id="ARBA00022729"/>
    </source>
</evidence>
<feature type="domain" description="Trimeric autotransporter adhesin YadA-like stalk" evidence="12">
    <location>
        <begin position="2"/>
        <end position="38"/>
    </location>
</feature>
<evidence type="ECO:0000256" key="8">
    <source>
        <dbReference type="ARBA" id="ARBA00022927"/>
    </source>
</evidence>
<name>A0AA40MHC9_BURPE</name>
<evidence type="ECO:0000259" key="11">
    <source>
        <dbReference type="Pfam" id="PF03895"/>
    </source>
</evidence>
<comment type="similarity">
    <text evidence="3">Belongs to the autotransporter-2 (AT-2) (TC 1.B.40) family.</text>
</comment>
<dbReference type="EMBL" id="JQIM01000006">
    <property type="protein sequence ID" value="KGX20301.1"/>
    <property type="molecule type" value="Genomic_DNA"/>
</dbReference>
<keyword evidence="5" id="KW-1134">Transmembrane beta strand</keyword>
<keyword evidence="9" id="KW-0472">Membrane</keyword>
<proteinExistence type="inferred from homology"/>
<dbReference type="Pfam" id="PF05662">
    <property type="entry name" value="YadA_stalk"/>
    <property type="match status" value="1"/>
</dbReference>
<keyword evidence="8" id="KW-0653">Protein transport</keyword>
<gene>
    <name evidence="13" type="ORF">Y036_6375</name>
</gene>
<evidence type="ECO:0000256" key="2">
    <source>
        <dbReference type="ARBA" id="ARBA00004442"/>
    </source>
</evidence>
<dbReference type="GO" id="GO:0015031">
    <property type="term" value="P:protein transport"/>
    <property type="evidence" value="ECO:0007669"/>
    <property type="project" value="UniProtKB-KW"/>
</dbReference>
<keyword evidence="7" id="KW-0732">Signal</keyword>
<dbReference type="GO" id="GO:0009986">
    <property type="term" value="C:cell surface"/>
    <property type="evidence" value="ECO:0007669"/>
    <property type="project" value="UniProtKB-SubCell"/>
</dbReference>
<evidence type="ECO:0000256" key="5">
    <source>
        <dbReference type="ARBA" id="ARBA00022452"/>
    </source>
</evidence>
<protein>
    <submittedName>
        <fullName evidence="13">Coiled stalk of trimeric autotransporter adhesin family protein</fullName>
    </submittedName>
</protein>
<evidence type="ECO:0000256" key="10">
    <source>
        <dbReference type="ARBA" id="ARBA00023237"/>
    </source>
</evidence>
<dbReference type="GO" id="GO:0009279">
    <property type="term" value="C:cell outer membrane"/>
    <property type="evidence" value="ECO:0007669"/>
    <property type="project" value="UniProtKB-SubCell"/>
</dbReference>
<dbReference type="InterPro" id="IPR045584">
    <property type="entry name" value="Pilin-like"/>
</dbReference>
<dbReference type="SUPFAM" id="SSF54523">
    <property type="entry name" value="Pili subunits"/>
    <property type="match status" value="1"/>
</dbReference>
<evidence type="ECO:0000313" key="14">
    <source>
        <dbReference type="Proteomes" id="UP000030475"/>
    </source>
</evidence>
<evidence type="ECO:0000256" key="1">
    <source>
        <dbReference type="ARBA" id="ARBA00004241"/>
    </source>
</evidence>
<comment type="caution">
    <text evidence="13">The sequence shown here is derived from an EMBL/GenBank/DDBJ whole genome shotgun (WGS) entry which is preliminary data.</text>
</comment>
<keyword evidence="6" id="KW-0812">Transmembrane</keyword>
<evidence type="ECO:0000259" key="12">
    <source>
        <dbReference type="Pfam" id="PF05662"/>
    </source>
</evidence>
<dbReference type="Gene3D" id="6.10.250.2120">
    <property type="match status" value="1"/>
</dbReference>
<dbReference type="InterPro" id="IPR005594">
    <property type="entry name" value="YadA_C"/>
</dbReference>
<dbReference type="AlphaFoldDB" id="A0AA40MHC9"/>
<dbReference type="Proteomes" id="UP000030475">
    <property type="component" value="Unassembled WGS sequence"/>
</dbReference>
<evidence type="ECO:0000313" key="13">
    <source>
        <dbReference type="EMBL" id="KGX20301.1"/>
    </source>
</evidence>
<reference evidence="13 14" key="1">
    <citation type="submission" date="2014-08" db="EMBL/GenBank/DDBJ databases">
        <authorList>
            <person name="Bunnell A."/>
            <person name="Chain P.S."/>
            <person name="Chertkov O."/>
            <person name="Currie B.J."/>
            <person name="Daligault H.E."/>
            <person name="Davenport K.W."/>
            <person name="Davis C."/>
            <person name="Gleasner C.D."/>
            <person name="Johnson S.L."/>
            <person name="Kaestli M."/>
            <person name="Koren S."/>
            <person name="Kunde Y.A."/>
            <person name="Mayo M."/>
            <person name="McMurry K.K."/>
            <person name="Price E.P."/>
            <person name="Reitenga K.G."/>
            <person name="Robison R."/>
            <person name="Rosovitz M.J."/>
            <person name="Sarovich D.S."/>
            <person name="Teshima H."/>
        </authorList>
    </citation>
    <scope>NUCLEOTIDE SEQUENCE [LARGE SCALE GENOMIC DNA]</scope>
    <source>
        <strain evidence="13 14">MSHR44</strain>
    </source>
</reference>
<feature type="domain" description="Trimeric autotransporter adhesin YadA-like C-terminal membrane anchor" evidence="11">
    <location>
        <begin position="61"/>
        <end position="119"/>
    </location>
</feature>
<keyword evidence="10" id="KW-0998">Cell outer membrane</keyword>
<sequence length="119" mass="12229">MHVAAGTQATDAVNVGQLNLAMSNANAYTNQRIGDLQQSITDTARDAYSGVAAATALTMIPDVDRDKRVSIGVGGAVYKGHRAVALGGTARINENLKVRAGVAMSAGGNAVGIGMSWQW</sequence>